<feature type="compositionally biased region" description="Basic and acidic residues" evidence="1">
    <location>
        <begin position="61"/>
        <end position="72"/>
    </location>
</feature>
<accession>A0A319CSW1</accession>
<proteinExistence type="predicted"/>
<gene>
    <name evidence="2" type="ORF">BO71DRAFT_187067</name>
</gene>
<evidence type="ECO:0000313" key="3">
    <source>
        <dbReference type="Proteomes" id="UP000247810"/>
    </source>
</evidence>
<dbReference type="VEuPathDB" id="FungiDB:BO71DRAFT_187067"/>
<feature type="region of interest" description="Disordered" evidence="1">
    <location>
        <begin position="1"/>
        <end position="96"/>
    </location>
</feature>
<protein>
    <submittedName>
        <fullName evidence="2">Uncharacterized protein</fullName>
    </submittedName>
</protein>
<keyword evidence="3" id="KW-1185">Reference proteome</keyword>
<feature type="region of interest" description="Disordered" evidence="1">
    <location>
        <begin position="118"/>
        <end position="143"/>
    </location>
</feature>
<name>A0A319CSW1_9EURO</name>
<evidence type="ECO:0000256" key="1">
    <source>
        <dbReference type="SAM" id="MobiDB-lite"/>
    </source>
</evidence>
<evidence type="ECO:0000313" key="2">
    <source>
        <dbReference type="EMBL" id="PYH87401.1"/>
    </source>
</evidence>
<reference evidence="2 3" key="1">
    <citation type="submission" date="2018-02" db="EMBL/GenBank/DDBJ databases">
        <title>The genomes of Aspergillus section Nigri reveals drivers in fungal speciation.</title>
        <authorList>
            <consortium name="DOE Joint Genome Institute"/>
            <person name="Vesth T.C."/>
            <person name="Nybo J."/>
            <person name="Theobald S."/>
            <person name="Brandl J."/>
            <person name="Frisvad J.C."/>
            <person name="Nielsen K.F."/>
            <person name="Lyhne E.K."/>
            <person name="Kogle M.E."/>
            <person name="Kuo A."/>
            <person name="Riley R."/>
            <person name="Clum A."/>
            <person name="Nolan M."/>
            <person name="Lipzen A."/>
            <person name="Salamov A."/>
            <person name="Henrissat B."/>
            <person name="Wiebenga A."/>
            <person name="De vries R.P."/>
            <person name="Grigoriev I.V."/>
            <person name="Mortensen U.H."/>
            <person name="Andersen M.R."/>
            <person name="Baker S.E."/>
        </authorList>
    </citation>
    <scope>NUCLEOTIDE SEQUENCE [LARGE SCALE GENOMIC DNA]</scope>
    <source>
        <strain evidence="2 3">CBS 707.79</strain>
    </source>
</reference>
<feature type="compositionally biased region" description="Polar residues" evidence="1">
    <location>
        <begin position="126"/>
        <end position="143"/>
    </location>
</feature>
<dbReference type="EMBL" id="KZ826259">
    <property type="protein sequence ID" value="PYH87401.1"/>
    <property type="molecule type" value="Genomic_DNA"/>
</dbReference>
<dbReference type="AlphaFoldDB" id="A0A319CSW1"/>
<organism evidence="2 3">
    <name type="scientific">Aspergillus ellipticus CBS 707.79</name>
    <dbReference type="NCBI Taxonomy" id="1448320"/>
    <lineage>
        <taxon>Eukaryota</taxon>
        <taxon>Fungi</taxon>
        <taxon>Dikarya</taxon>
        <taxon>Ascomycota</taxon>
        <taxon>Pezizomycotina</taxon>
        <taxon>Eurotiomycetes</taxon>
        <taxon>Eurotiomycetidae</taxon>
        <taxon>Eurotiales</taxon>
        <taxon>Aspergillaceae</taxon>
        <taxon>Aspergillus</taxon>
        <taxon>Aspergillus subgen. Circumdati</taxon>
    </lineage>
</organism>
<sequence length="143" mass="15196">MLPLDLDYQMGEYRHREGDATRGGSAATKRSELFARVGKPNNDPGRPKPSTRARSSAHNSTRSEDGEMERLEQAPSPLVFTGNAVDPGSQRRVGWNGACGRRTVGVVGEGLGLLLAVGKRNGGRQPDSTGCQTQGSARSESST</sequence>
<dbReference type="Proteomes" id="UP000247810">
    <property type="component" value="Unassembled WGS sequence"/>
</dbReference>